<evidence type="ECO:0000256" key="1">
    <source>
        <dbReference type="ARBA" id="ARBA00004123"/>
    </source>
</evidence>
<keyword evidence="9" id="KW-1185">Reference proteome</keyword>
<feature type="region of interest" description="Disordered" evidence="6">
    <location>
        <begin position="1"/>
        <end position="24"/>
    </location>
</feature>
<dbReference type="Gene3D" id="3.30.730.10">
    <property type="entry name" value="AP2/ERF domain"/>
    <property type="match status" value="2"/>
</dbReference>
<dbReference type="PANTHER" id="PTHR32467">
    <property type="entry name" value="AP2-LIKE ETHYLENE-RESPONSIVE TRANSCRIPTION FACTOR"/>
    <property type="match status" value="1"/>
</dbReference>
<evidence type="ECO:0000313" key="9">
    <source>
        <dbReference type="Proteomes" id="UP001172457"/>
    </source>
</evidence>
<dbReference type="SMART" id="SM00380">
    <property type="entry name" value="AP2"/>
    <property type="match status" value="2"/>
</dbReference>
<comment type="subcellular location">
    <subcellularLocation>
        <location evidence="1">Nucleus</location>
    </subcellularLocation>
</comment>
<comment type="caution">
    <text evidence="8">The sequence shown here is derived from an EMBL/GenBank/DDBJ whole genome shotgun (WGS) entry which is preliminary data.</text>
</comment>
<feature type="compositionally biased region" description="Low complexity" evidence="6">
    <location>
        <begin position="13"/>
        <end position="23"/>
    </location>
</feature>
<name>A0AA38TCL5_9ASTR</name>
<organism evidence="8 9">
    <name type="scientific">Centaurea solstitialis</name>
    <name type="common">yellow star-thistle</name>
    <dbReference type="NCBI Taxonomy" id="347529"/>
    <lineage>
        <taxon>Eukaryota</taxon>
        <taxon>Viridiplantae</taxon>
        <taxon>Streptophyta</taxon>
        <taxon>Embryophyta</taxon>
        <taxon>Tracheophyta</taxon>
        <taxon>Spermatophyta</taxon>
        <taxon>Magnoliopsida</taxon>
        <taxon>eudicotyledons</taxon>
        <taxon>Gunneridae</taxon>
        <taxon>Pentapetalae</taxon>
        <taxon>asterids</taxon>
        <taxon>campanulids</taxon>
        <taxon>Asterales</taxon>
        <taxon>Asteraceae</taxon>
        <taxon>Carduoideae</taxon>
        <taxon>Cardueae</taxon>
        <taxon>Centaureinae</taxon>
        <taxon>Centaurea</taxon>
    </lineage>
</organism>
<sequence length="198" mass="22885">MKKKVLKMKRKLSPSSSSSSLSSCINEQPLIIPKIKNKKKSSKTSAESTVVRRTSKFRGVTRHRCTGRFEAHLWDKSSWNAAKKKKGKQRAYDDEEAAARTYDLAALKYWGPETTLNFPIDTYKNDMNEIEKMSKEEYIASLRRKSSGFSRGVSKYRGVARHHHNGRWEARMGRVEGNRYIYLGTFGTYNFKSLTTYH</sequence>
<feature type="domain" description="AP2/ERF" evidence="7">
    <location>
        <begin position="56"/>
        <end position="119"/>
    </location>
</feature>
<dbReference type="GO" id="GO:0003677">
    <property type="term" value="F:DNA binding"/>
    <property type="evidence" value="ECO:0007669"/>
    <property type="project" value="UniProtKB-KW"/>
</dbReference>
<keyword evidence="5" id="KW-0539">Nucleus</keyword>
<dbReference type="SUPFAM" id="SSF54171">
    <property type="entry name" value="DNA-binding domain"/>
    <property type="match status" value="2"/>
</dbReference>
<dbReference type="PROSITE" id="PS51032">
    <property type="entry name" value="AP2_ERF"/>
    <property type="match status" value="2"/>
</dbReference>
<dbReference type="PROSITE" id="PS51257">
    <property type="entry name" value="PROKAR_LIPOPROTEIN"/>
    <property type="match status" value="1"/>
</dbReference>
<evidence type="ECO:0000313" key="8">
    <source>
        <dbReference type="EMBL" id="KAJ9557559.1"/>
    </source>
</evidence>
<keyword evidence="3" id="KW-0238">DNA-binding</keyword>
<accession>A0AA38TCL5</accession>
<keyword evidence="4" id="KW-0804">Transcription</keyword>
<dbReference type="Proteomes" id="UP001172457">
    <property type="component" value="Chromosome 3"/>
</dbReference>
<dbReference type="InterPro" id="IPR016177">
    <property type="entry name" value="DNA-bd_dom_sf"/>
</dbReference>
<evidence type="ECO:0000256" key="3">
    <source>
        <dbReference type="ARBA" id="ARBA00023125"/>
    </source>
</evidence>
<evidence type="ECO:0000256" key="4">
    <source>
        <dbReference type="ARBA" id="ARBA00023163"/>
    </source>
</evidence>
<feature type="compositionally biased region" description="Basic residues" evidence="6">
    <location>
        <begin position="1"/>
        <end position="12"/>
    </location>
</feature>
<keyword evidence="2" id="KW-0805">Transcription regulation</keyword>
<dbReference type="GO" id="GO:0005634">
    <property type="term" value="C:nucleus"/>
    <property type="evidence" value="ECO:0007669"/>
    <property type="project" value="UniProtKB-SubCell"/>
</dbReference>
<dbReference type="EMBL" id="JARYMX010000003">
    <property type="protein sequence ID" value="KAJ9557559.1"/>
    <property type="molecule type" value="Genomic_DNA"/>
</dbReference>
<evidence type="ECO:0000256" key="6">
    <source>
        <dbReference type="SAM" id="MobiDB-lite"/>
    </source>
</evidence>
<dbReference type="GO" id="GO:0003700">
    <property type="term" value="F:DNA-binding transcription factor activity"/>
    <property type="evidence" value="ECO:0007669"/>
    <property type="project" value="InterPro"/>
</dbReference>
<feature type="domain" description="AP2/ERF" evidence="7">
    <location>
        <begin position="155"/>
        <end position="198"/>
    </location>
</feature>
<evidence type="ECO:0000256" key="2">
    <source>
        <dbReference type="ARBA" id="ARBA00023015"/>
    </source>
</evidence>
<gene>
    <name evidence="8" type="ORF">OSB04_012173</name>
</gene>
<dbReference type="PANTHER" id="PTHR32467:SF97">
    <property type="entry name" value="ETHYLENE-RESPONSIVE TRANSCRIPTION FACTOR WRI1"/>
    <property type="match status" value="1"/>
</dbReference>
<protein>
    <recommendedName>
        <fullName evidence="7">AP2/ERF domain-containing protein</fullName>
    </recommendedName>
</protein>
<dbReference type="CDD" id="cd00018">
    <property type="entry name" value="AP2"/>
    <property type="match status" value="1"/>
</dbReference>
<evidence type="ECO:0000259" key="7">
    <source>
        <dbReference type="PROSITE" id="PS51032"/>
    </source>
</evidence>
<reference evidence="8" key="1">
    <citation type="submission" date="2023-03" db="EMBL/GenBank/DDBJ databases">
        <title>Chromosome-scale reference genome and RAD-based genetic map of yellow starthistle (Centaurea solstitialis) reveal putative structural variation and QTLs associated with invader traits.</title>
        <authorList>
            <person name="Reatini B."/>
            <person name="Cang F.A."/>
            <person name="Jiang Q."/>
            <person name="Mckibben M.T.W."/>
            <person name="Barker M.S."/>
            <person name="Rieseberg L.H."/>
            <person name="Dlugosch K.M."/>
        </authorList>
    </citation>
    <scope>NUCLEOTIDE SEQUENCE</scope>
    <source>
        <strain evidence="8">CAN-66</strain>
        <tissue evidence="8">Leaf</tissue>
    </source>
</reference>
<dbReference type="InterPro" id="IPR036955">
    <property type="entry name" value="AP2/ERF_dom_sf"/>
</dbReference>
<evidence type="ECO:0000256" key="5">
    <source>
        <dbReference type="ARBA" id="ARBA00023242"/>
    </source>
</evidence>
<dbReference type="InterPro" id="IPR001471">
    <property type="entry name" value="AP2/ERF_dom"/>
</dbReference>
<dbReference type="AlphaFoldDB" id="A0AA38TCL5"/>
<proteinExistence type="predicted"/>